<dbReference type="SUPFAM" id="SSF109998">
    <property type="entry name" value="Triger factor/SurA peptide-binding domain-like"/>
    <property type="match status" value="1"/>
</dbReference>
<feature type="compositionally biased region" description="Polar residues" evidence="1">
    <location>
        <begin position="309"/>
        <end position="333"/>
    </location>
</feature>
<proteinExistence type="predicted"/>
<dbReference type="RefSeq" id="WP_072695647.1">
    <property type="nucleotide sequence ID" value="NZ_FRDI01000002.1"/>
</dbReference>
<feature type="compositionally biased region" description="Polar residues" evidence="1">
    <location>
        <begin position="367"/>
        <end position="376"/>
    </location>
</feature>
<organism evidence="2 3">
    <name type="scientific">Desulfovibrio litoralis DSM 11393</name>
    <dbReference type="NCBI Taxonomy" id="1121455"/>
    <lineage>
        <taxon>Bacteria</taxon>
        <taxon>Pseudomonadati</taxon>
        <taxon>Thermodesulfobacteriota</taxon>
        <taxon>Desulfovibrionia</taxon>
        <taxon>Desulfovibrionales</taxon>
        <taxon>Desulfovibrionaceae</taxon>
        <taxon>Desulfovibrio</taxon>
    </lineage>
</organism>
<protein>
    <recommendedName>
        <fullName evidence="4">SurA N-terminal domain-containing protein</fullName>
    </recommendedName>
</protein>
<reference evidence="2 3" key="1">
    <citation type="submission" date="2016-12" db="EMBL/GenBank/DDBJ databases">
        <authorList>
            <person name="Song W.-J."/>
            <person name="Kurnit D.M."/>
        </authorList>
    </citation>
    <scope>NUCLEOTIDE SEQUENCE [LARGE SCALE GENOMIC DNA]</scope>
    <source>
        <strain evidence="2 3">DSM 11393</strain>
    </source>
</reference>
<dbReference type="Proteomes" id="UP000186469">
    <property type="component" value="Unassembled WGS sequence"/>
</dbReference>
<evidence type="ECO:0000313" key="3">
    <source>
        <dbReference type="Proteomes" id="UP000186469"/>
    </source>
</evidence>
<dbReference type="Gene3D" id="1.10.4030.10">
    <property type="entry name" value="Porin chaperone SurA, peptide-binding domain"/>
    <property type="match status" value="1"/>
</dbReference>
<accession>A0A1M7RW32</accession>
<dbReference type="OrthoDB" id="5454722at2"/>
<name>A0A1M7RW32_9BACT</name>
<gene>
    <name evidence="2" type="ORF">SAMN02745728_00231</name>
</gene>
<dbReference type="AlphaFoldDB" id="A0A1M7RW32"/>
<dbReference type="PANTHER" id="PTHR47245">
    <property type="entry name" value="PEPTIDYLPROLYL ISOMERASE"/>
    <property type="match status" value="1"/>
</dbReference>
<feature type="compositionally biased region" description="Polar residues" evidence="1">
    <location>
        <begin position="343"/>
        <end position="358"/>
    </location>
</feature>
<dbReference type="InterPro" id="IPR027304">
    <property type="entry name" value="Trigger_fact/SurA_dom_sf"/>
</dbReference>
<dbReference type="PANTHER" id="PTHR47245:SF2">
    <property type="entry name" value="PEPTIDYL-PROLYL CIS-TRANS ISOMERASE HP_0175-RELATED"/>
    <property type="match status" value="1"/>
</dbReference>
<keyword evidence="3" id="KW-1185">Reference proteome</keyword>
<evidence type="ECO:0000256" key="1">
    <source>
        <dbReference type="SAM" id="MobiDB-lite"/>
    </source>
</evidence>
<evidence type="ECO:0008006" key="4">
    <source>
        <dbReference type="Google" id="ProtNLM"/>
    </source>
</evidence>
<dbReference type="PROSITE" id="PS51257">
    <property type="entry name" value="PROKAR_LIPOPROTEIN"/>
    <property type="match status" value="1"/>
</dbReference>
<dbReference type="InterPro" id="IPR050245">
    <property type="entry name" value="PrsA_foldase"/>
</dbReference>
<feature type="region of interest" description="Disordered" evidence="1">
    <location>
        <begin position="309"/>
        <end position="376"/>
    </location>
</feature>
<dbReference type="EMBL" id="FRDI01000002">
    <property type="protein sequence ID" value="SHN50328.1"/>
    <property type="molecule type" value="Genomic_DNA"/>
</dbReference>
<sequence length="376" mass="42902">MKALLTTIIIATLLSLTACYDYYLPYGTVAQINGKNISIKDLEAIADSNTAGILSDKLDYSVEGVRKNYTKALGDLIVVTLVEEELEKLGLSITKEDVANEENLIRGDYPEHEFERQLLEDRLDLDIWRKQLKGRLAVRRFHEKVLQPLISVSTEEFKEYSQLHSKNIPSQKYFRLLQSENKSMLENALKTAVNKELPNNFQELFPGVSIKEVRLAINRIEPKTLNQINKLKPGEAGLIFKDPESNEYGAYILLENIEERTMEFSELFKLNEKAILEEKIDFAFKIWIERTVRKAKIRISSYLLTAQNNKKQNPTEVITPTPNTNATESNTLPSLPKPDQTENDLNNATEKITINPILTPSVPSPPQNELNQNQKQ</sequence>
<dbReference type="STRING" id="1121455.SAMN02745728_00231"/>
<evidence type="ECO:0000313" key="2">
    <source>
        <dbReference type="EMBL" id="SHN50328.1"/>
    </source>
</evidence>